<reference evidence="3" key="1">
    <citation type="submission" date="2016-01" db="EMBL/GenBank/DDBJ databases">
        <title>Complete genome sequence of Microbulbifer sp. CCB-MM1, a halophile isolated from Matang Mangrove Forest, Perak.</title>
        <authorList>
            <person name="Moh T.H."/>
            <person name="Dinesh B."/>
            <person name="Lau N.-S."/>
            <person name="Go F."/>
            <person name="Alexander Chong S.-C."/>
        </authorList>
    </citation>
    <scope>NUCLEOTIDE SEQUENCE [LARGE SCALE GENOMIC DNA]</scope>
    <source>
        <strain evidence="3">CCB-MM1</strain>
    </source>
</reference>
<evidence type="ECO:0000313" key="2">
    <source>
        <dbReference type="EMBL" id="AOS97312.1"/>
    </source>
</evidence>
<feature type="transmembrane region" description="Helical" evidence="1">
    <location>
        <begin position="80"/>
        <end position="99"/>
    </location>
</feature>
<dbReference type="KEGG" id="micc:AUP74_01881"/>
<keyword evidence="1" id="KW-0472">Membrane</keyword>
<gene>
    <name evidence="2" type="ORF">AUP74_01881</name>
</gene>
<sequence length="104" mass="11723">MDERVDLRRYGRSGRVKGYLWLLLSVAVILLIPFIAMQVTEEVQWGPGDFLVMGTLLLVLGSLCIFVLGKVASRWRLPVIGLFILTFLWVWAELAVGVFTDLGQ</sequence>
<proteinExistence type="predicted"/>
<dbReference type="RefSeq" id="WP_193427330.1">
    <property type="nucleotide sequence ID" value="NZ_CP014143.1"/>
</dbReference>
<evidence type="ECO:0000256" key="1">
    <source>
        <dbReference type="SAM" id="Phobius"/>
    </source>
</evidence>
<protein>
    <submittedName>
        <fullName evidence="2">Uncharacterized protein</fullName>
    </submittedName>
</protein>
<dbReference type="Proteomes" id="UP000095672">
    <property type="component" value="Chromosome"/>
</dbReference>
<accession>A0A1C9W833</accession>
<feature type="transmembrane region" description="Helical" evidence="1">
    <location>
        <begin position="50"/>
        <end position="68"/>
    </location>
</feature>
<organism evidence="2 3">
    <name type="scientific">Microbulbifer aggregans</name>
    <dbReference type="NCBI Taxonomy" id="1769779"/>
    <lineage>
        <taxon>Bacteria</taxon>
        <taxon>Pseudomonadati</taxon>
        <taxon>Pseudomonadota</taxon>
        <taxon>Gammaproteobacteria</taxon>
        <taxon>Cellvibrionales</taxon>
        <taxon>Microbulbiferaceae</taxon>
        <taxon>Microbulbifer</taxon>
    </lineage>
</organism>
<evidence type="ECO:0000313" key="3">
    <source>
        <dbReference type="Proteomes" id="UP000095672"/>
    </source>
</evidence>
<keyword evidence="1" id="KW-1133">Transmembrane helix</keyword>
<dbReference type="PATRIC" id="fig|1769779.3.peg.1885"/>
<dbReference type="AlphaFoldDB" id="A0A1C9W833"/>
<keyword evidence="1" id="KW-0812">Transmembrane</keyword>
<dbReference type="EMBL" id="CP014143">
    <property type="protein sequence ID" value="AOS97312.1"/>
    <property type="molecule type" value="Genomic_DNA"/>
</dbReference>
<feature type="transmembrane region" description="Helical" evidence="1">
    <location>
        <begin position="20"/>
        <end position="38"/>
    </location>
</feature>
<keyword evidence="3" id="KW-1185">Reference proteome</keyword>
<name>A0A1C9W833_9GAMM</name>